<protein>
    <submittedName>
        <fullName evidence="1">Uncharacterized protein</fullName>
    </submittedName>
</protein>
<accession>A0ACC1DEZ5</accession>
<evidence type="ECO:0000313" key="2">
    <source>
        <dbReference type="Proteomes" id="UP000824533"/>
    </source>
</evidence>
<keyword evidence="2" id="KW-1185">Reference proteome</keyword>
<reference evidence="1 2" key="1">
    <citation type="journal article" date="2021" name="Front. Genet.">
        <title>Chromosome-Level Genome Assembly Reveals Significant Gene Expansion in the Toll and IMD Signaling Pathways of Dendrolimus kikuchii.</title>
        <authorList>
            <person name="Zhou J."/>
            <person name="Wu P."/>
            <person name="Xiong Z."/>
            <person name="Liu N."/>
            <person name="Zhao N."/>
            <person name="Ji M."/>
            <person name="Qiu Y."/>
            <person name="Yang B."/>
        </authorList>
    </citation>
    <scope>NUCLEOTIDE SEQUENCE [LARGE SCALE GENOMIC DNA]</scope>
    <source>
        <strain evidence="1">Ann1</strain>
    </source>
</reference>
<sequence>MQTAPATLLLSINSCCYRCHIPSPLERGSEPGNWNLQVVESILRFKTAWCHAMRGTLDFAGALCEDLVQGNRGGKVGGRGGTRIGAAGTERRTRQRRLNGRVRGGAVRLRAIAASASPHTGGSAAPRSAALR</sequence>
<dbReference type="EMBL" id="CM034389">
    <property type="protein sequence ID" value="KAJ0182519.1"/>
    <property type="molecule type" value="Genomic_DNA"/>
</dbReference>
<organism evidence="1 2">
    <name type="scientific">Dendrolimus kikuchii</name>
    <dbReference type="NCBI Taxonomy" id="765133"/>
    <lineage>
        <taxon>Eukaryota</taxon>
        <taxon>Metazoa</taxon>
        <taxon>Ecdysozoa</taxon>
        <taxon>Arthropoda</taxon>
        <taxon>Hexapoda</taxon>
        <taxon>Insecta</taxon>
        <taxon>Pterygota</taxon>
        <taxon>Neoptera</taxon>
        <taxon>Endopterygota</taxon>
        <taxon>Lepidoptera</taxon>
        <taxon>Glossata</taxon>
        <taxon>Ditrysia</taxon>
        <taxon>Bombycoidea</taxon>
        <taxon>Lasiocampidae</taxon>
        <taxon>Dendrolimus</taxon>
    </lineage>
</organism>
<name>A0ACC1DEZ5_9NEOP</name>
<dbReference type="Proteomes" id="UP000824533">
    <property type="component" value="Linkage Group LG03"/>
</dbReference>
<comment type="caution">
    <text evidence="1">The sequence shown here is derived from an EMBL/GenBank/DDBJ whole genome shotgun (WGS) entry which is preliminary data.</text>
</comment>
<proteinExistence type="predicted"/>
<gene>
    <name evidence="1" type="ORF">K1T71_001888</name>
</gene>
<evidence type="ECO:0000313" key="1">
    <source>
        <dbReference type="EMBL" id="KAJ0182519.1"/>
    </source>
</evidence>